<evidence type="ECO:0000313" key="6">
    <source>
        <dbReference type="Proteomes" id="UP000306791"/>
    </source>
</evidence>
<feature type="transmembrane region" description="Helical" evidence="4">
    <location>
        <begin position="164"/>
        <end position="184"/>
    </location>
</feature>
<evidence type="ECO:0000256" key="2">
    <source>
        <dbReference type="ARBA" id="ARBA00022989"/>
    </source>
</evidence>
<name>A0ABY2UFG8_9GAMM</name>
<dbReference type="EMBL" id="VANI01000016">
    <property type="protein sequence ID" value="TLM75750.1"/>
    <property type="molecule type" value="Genomic_DNA"/>
</dbReference>
<evidence type="ECO:0000256" key="3">
    <source>
        <dbReference type="ARBA" id="ARBA00023136"/>
    </source>
</evidence>
<proteinExistence type="predicted"/>
<dbReference type="SUPFAM" id="SSF103473">
    <property type="entry name" value="MFS general substrate transporter"/>
    <property type="match status" value="1"/>
</dbReference>
<dbReference type="PANTHER" id="PTHR23523">
    <property type="match status" value="1"/>
</dbReference>
<organism evidence="5 6">
    <name type="scientific">Microbulbifer harenosus</name>
    <dbReference type="NCBI Taxonomy" id="2576840"/>
    <lineage>
        <taxon>Bacteria</taxon>
        <taxon>Pseudomonadati</taxon>
        <taxon>Pseudomonadota</taxon>
        <taxon>Gammaproteobacteria</taxon>
        <taxon>Cellvibrionales</taxon>
        <taxon>Microbulbiferaceae</taxon>
        <taxon>Microbulbifer</taxon>
    </lineage>
</organism>
<reference evidence="5 6" key="1">
    <citation type="submission" date="2019-05" db="EMBL/GenBank/DDBJ databases">
        <title>Microbulbifer harenosus sp. nov., an alginate-degrading bacterium isolated from coastal sand.</title>
        <authorList>
            <person name="Huang H."/>
            <person name="Mo K."/>
            <person name="Bao S."/>
        </authorList>
    </citation>
    <scope>NUCLEOTIDE SEQUENCE [LARGE SCALE GENOMIC DNA]</scope>
    <source>
        <strain evidence="5 6">HB161719</strain>
    </source>
</reference>
<feature type="transmembrane region" description="Helical" evidence="4">
    <location>
        <begin position="77"/>
        <end position="96"/>
    </location>
</feature>
<feature type="transmembrane region" description="Helical" evidence="4">
    <location>
        <begin position="240"/>
        <end position="264"/>
    </location>
</feature>
<evidence type="ECO:0000313" key="5">
    <source>
        <dbReference type="EMBL" id="TLM75750.1"/>
    </source>
</evidence>
<keyword evidence="3 4" id="KW-0472">Membrane</keyword>
<keyword evidence="6" id="KW-1185">Reference proteome</keyword>
<feature type="transmembrane region" description="Helical" evidence="4">
    <location>
        <begin position="364"/>
        <end position="384"/>
    </location>
</feature>
<dbReference type="PANTHER" id="PTHR23523:SF2">
    <property type="entry name" value="2-NITROIMIDAZOLE TRANSPORTER"/>
    <property type="match status" value="1"/>
</dbReference>
<feature type="transmembrane region" description="Helical" evidence="4">
    <location>
        <begin position="52"/>
        <end position="70"/>
    </location>
</feature>
<gene>
    <name evidence="5" type="ORF">FDY93_15780</name>
</gene>
<dbReference type="Pfam" id="PF07690">
    <property type="entry name" value="MFS_1"/>
    <property type="match status" value="1"/>
</dbReference>
<protein>
    <submittedName>
        <fullName evidence="5">CynX/NimT family MFS transporter</fullName>
    </submittedName>
</protein>
<accession>A0ABY2UFG8</accession>
<sequence>MSTVNGGVPQTRSWVLFTALFLMAGCLRAPVTGVGPVLGMLQSDLGLRSSTAGLLVTLPLLMFSLGSLFAAKLARRWGLNGVISVALLVIACGILLRSAGSISLLFLGTGVIGIGIAVGNVLLPSLIKADFPARVAPATSLSGIAMSVVGALASVSVVPLSLQFGWQVGLAAVVLFPLCALAIWRLRAPSAAASGPAERSGGRLWRSPLAWQITLYLGFNSLMFYSMASWLPEILGDAGFSAAVAGTLHGEMQLASALPGLFLGPLMARVRDQKPVAVVMALFMGASLLGLILFPAWAVAWVALFGFGSTGCFLLAIMFMAFRTHSPVQAAALSGMAQFLGYLLAACGPALWGSLHEWGEGWDLPLLAGVGVTLLMAIFGAMSARDRKIAA</sequence>
<feature type="transmembrane region" description="Helical" evidence="4">
    <location>
        <begin position="300"/>
        <end position="319"/>
    </location>
</feature>
<comment type="caution">
    <text evidence="5">The sequence shown here is derived from an EMBL/GenBank/DDBJ whole genome shotgun (WGS) entry which is preliminary data.</text>
</comment>
<dbReference type="InterPro" id="IPR036259">
    <property type="entry name" value="MFS_trans_sf"/>
</dbReference>
<dbReference type="InterPro" id="IPR011701">
    <property type="entry name" value="MFS"/>
</dbReference>
<dbReference type="Gene3D" id="1.20.1250.20">
    <property type="entry name" value="MFS general substrate transporter like domains"/>
    <property type="match status" value="2"/>
</dbReference>
<feature type="transmembrane region" description="Helical" evidence="4">
    <location>
        <begin position="276"/>
        <end position="294"/>
    </location>
</feature>
<feature type="transmembrane region" description="Helical" evidence="4">
    <location>
        <begin position="135"/>
        <end position="158"/>
    </location>
</feature>
<dbReference type="RefSeq" id="WP_138236721.1">
    <property type="nucleotide sequence ID" value="NZ_CP185860.1"/>
</dbReference>
<evidence type="ECO:0000256" key="4">
    <source>
        <dbReference type="SAM" id="Phobius"/>
    </source>
</evidence>
<keyword evidence="2 4" id="KW-1133">Transmembrane helix</keyword>
<feature type="transmembrane region" description="Helical" evidence="4">
    <location>
        <begin position="102"/>
        <end position="123"/>
    </location>
</feature>
<dbReference type="Proteomes" id="UP000306791">
    <property type="component" value="Unassembled WGS sequence"/>
</dbReference>
<evidence type="ECO:0000256" key="1">
    <source>
        <dbReference type="ARBA" id="ARBA00022692"/>
    </source>
</evidence>
<keyword evidence="1 4" id="KW-0812">Transmembrane</keyword>
<feature type="transmembrane region" description="Helical" evidence="4">
    <location>
        <begin position="331"/>
        <end position="352"/>
    </location>
</feature>
<feature type="transmembrane region" description="Helical" evidence="4">
    <location>
        <begin position="209"/>
        <end position="228"/>
    </location>
</feature>
<dbReference type="InterPro" id="IPR052524">
    <property type="entry name" value="MFS_Cyanate_Porter"/>
</dbReference>